<dbReference type="EMBL" id="PXWF02000091">
    <property type="protein sequence ID" value="PWF49399.1"/>
    <property type="molecule type" value="Genomic_DNA"/>
</dbReference>
<proteinExistence type="predicted"/>
<accession>A0A2U2HPJ9</accession>
<evidence type="ECO:0000313" key="2">
    <source>
        <dbReference type="Proteomes" id="UP000241421"/>
    </source>
</evidence>
<keyword evidence="2" id="KW-1185">Reference proteome</keyword>
<evidence type="ECO:0000313" key="1">
    <source>
        <dbReference type="EMBL" id="PWF49399.1"/>
    </source>
</evidence>
<dbReference type="RefSeq" id="WP_106756700.1">
    <property type="nucleotide sequence ID" value="NZ_PXWF02000091.1"/>
</dbReference>
<reference evidence="1 2" key="1">
    <citation type="submission" date="2018-04" db="EMBL/GenBank/DDBJ databases">
        <title>Massilia violaceinigra sp. nov., a novel purple-pigmented bacterium isolated from Tianshan glacier, Xinjiang, China.</title>
        <authorList>
            <person name="Wang H."/>
        </authorList>
    </citation>
    <scope>NUCLEOTIDE SEQUENCE [LARGE SCALE GENOMIC DNA]</scope>
    <source>
        <strain evidence="1 2">B448-2</strain>
    </source>
</reference>
<protein>
    <recommendedName>
        <fullName evidence="3">Competence protein</fullName>
    </recommendedName>
</protein>
<dbReference type="AlphaFoldDB" id="A0A2U2HPJ9"/>
<gene>
    <name evidence="1" type="ORF">C7C56_006780</name>
</gene>
<organism evidence="1 2">
    <name type="scientific">Massilia glaciei</name>
    <dbReference type="NCBI Taxonomy" id="1524097"/>
    <lineage>
        <taxon>Bacteria</taxon>
        <taxon>Pseudomonadati</taxon>
        <taxon>Pseudomonadota</taxon>
        <taxon>Betaproteobacteria</taxon>
        <taxon>Burkholderiales</taxon>
        <taxon>Oxalobacteraceae</taxon>
        <taxon>Telluria group</taxon>
        <taxon>Massilia</taxon>
    </lineage>
</organism>
<dbReference type="Proteomes" id="UP000241421">
    <property type="component" value="Unassembled WGS sequence"/>
</dbReference>
<sequence length="286" mass="32425">MKTCQQAAMTFAVSSDGRVVHVDDVSNGTQCGCICTNCRTVLIAKNGGHERAHHFAHHGSTDITGCAETALHLAAKQIVSDYKRLALPAVLGAPEGEETRITAFNQVSLEYTLHNPVTQHWIVADCFATCSTDPLIIEIAVRHRVDEFKAAKIRDLKLPAIEIDLSDQIGKLWTWDDLENAVLFDLNRRQWIYSPQSSAVALKTEVAPMSEVHEWKFAIGATWVWVKELPFGNVRVFHRFDDQARRIVEPICRNRGYWNSQYKNWIVFDHFKLELLQQLSSQATRL</sequence>
<name>A0A2U2HPJ9_9BURK</name>
<dbReference type="OrthoDB" id="9134102at2"/>
<evidence type="ECO:0008006" key="3">
    <source>
        <dbReference type="Google" id="ProtNLM"/>
    </source>
</evidence>
<comment type="caution">
    <text evidence="1">The sequence shown here is derived from an EMBL/GenBank/DDBJ whole genome shotgun (WGS) entry which is preliminary data.</text>
</comment>